<sequence>MPIEFPASGGDAHAGPAGGLIGDAAKAGLLDENLQQERVVGVLAWPVRGDAPGSG</sequence>
<dbReference type="EMBL" id="AAOF01000024">
    <property type="protein sequence ID" value="EAR20375.1"/>
    <property type="molecule type" value="Genomic_DNA"/>
</dbReference>
<gene>
    <name evidence="1" type="ORF">NB231_06870</name>
</gene>
<accession>A4BVA8</accession>
<dbReference type="RefSeq" id="WP_005000730.1">
    <property type="nucleotide sequence ID" value="NZ_CH672427.1"/>
</dbReference>
<organism evidence="1 2">
    <name type="scientific">Nitrococcus mobilis Nb-231</name>
    <dbReference type="NCBI Taxonomy" id="314278"/>
    <lineage>
        <taxon>Bacteria</taxon>
        <taxon>Pseudomonadati</taxon>
        <taxon>Pseudomonadota</taxon>
        <taxon>Gammaproteobacteria</taxon>
        <taxon>Chromatiales</taxon>
        <taxon>Ectothiorhodospiraceae</taxon>
        <taxon>Nitrococcus</taxon>
    </lineage>
</organism>
<protein>
    <submittedName>
        <fullName evidence="1">Uncharacterized protein</fullName>
    </submittedName>
</protein>
<evidence type="ECO:0000313" key="1">
    <source>
        <dbReference type="EMBL" id="EAR20375.1"/>
    </source>
</evidence>
<evidence type="ECO:0000313" key="2">
    <source>
        <dbReference type="Proteomes" id="UP000003374"/>
    </source>
</evidence>
<reference evidence="1 2" key="1">
    <citation type="submission" date="2006-02" db="EMBL/GenBank/DDBJ databases">
        <authorList>
            <person name="Waterbury J."/>
            <person name="Ferriera S."/>
            <person name="Johnson J."/>
            <person name="Kravitz S."/>
            <person name="Halpern A."/>
            <person name="Remington K."/>
            <person name="Beeson K."/>
            <person name="Tran B."/>
            <person name="Rogers Y.-H."/>
            <person name="Friedman R."/>
            <person name="Venter J.C."/>
        </authorList>
    </citation>
    <scope>NUCLEOTIDE SEQUENCE [LARGE SCALE GENOMIC DNA]</scope>
    <source>
        <strain evidence="1 2">Nb-231</strain>
    </source>
</reference>
<dbReference type="Proteomes" id="UP000003374">
    <property type="component" value="Unassembled WGS sequence"/>
</dbReference>
<dbReference type="AlphaFoldDB" id="A4BVA8"/>
<name>A4BVA8_9GAMM</name>
<keyword evidence="2" id="KW-1185">Reference proteome</keyword>
<proteinExistence type="predicted"/>
<dbReference type="HOGENOM" id="CLU_3027686_0_0_6"/>
<comment type="caution">
    <text evidence="1">The sequence shown here is derived from an EMBL/GenBank/DDBJ whole genome shotgun (WGS) entry which is preliminary data.</text>
</comment>